<dbReference type="Pfam" id="PF25954">
    <property type="entry name" value="Beta-barrel_RND_2"/>
    <property type="match status" value="1"/>
</dbReference>
<dbReference type="Gene3D" id="1.10.287.470">
    <property type="entry name" value="Helix hairpin bin"/>
    <property type="match status" value="1"/>
</dbReference>
<dbReference type="Gene3D" id="2.40.420.20">
    <property type="match status" value="1"/>
</dbReference>
<dbReference type="Proteomes" id="UP000189670">
    <property type="component" value="Unassembled WGS sequence"/>
</dbReference>
<accession>A0A1V1P6X8</accession>
<dbReference type="SUPFAM" id="SSF111369">
    <property type="entry name" value="HlyD-like secretion proteins"/>
    <property type="match status" value="1"/>
</dbReference>
<proteinExistence type="inferred from homology"/>
<protein>
    <submittedName>
        <fullName evidence="3">RND family efflux transporter MFP subunit</fullName>
    </submittedName>
</protein>
<comment type="similarity">
    <text evidence="1">Belongs to the membrane fusion protein (MFP) (TC 8.A.1) family.</text>
</comment>
<dbReference type="AlphaFoldDB" id="A0A1V1P6X8"/>
<name>A0A1V1P6X8_9BACT</name>
<evidence type="ECO:0000313" key="3">
    <source>
        <dbReference type="EMBL" id="ETR70659.1"/>
    </source>
</evidence>
<dbReference type="GO" id="GO:1990281">
    <property type="term" value="C:efflux pump complex"/>
    <property type="evidence" value="ECO:0007669"/>
    <property type="project" value="TreeGrafter"/>
</dbReference>
<dbReference type="GO" id="GO:0015562">
    <property type="term" value="F:efflux transmembrane transporter activity"/>
    <property type="evidence" value="ECO:0007669"/>
    <property type="project" value="TreeGrafter"/>
</dbReference>
<evidence type="ECO:0000259" key="2">
    <source>
        <dbReference type="Pfam" id="PF25954"/>
    </source>
</evidence>
<reference evidence="4" key="1">
    <citation type="submission" date="2012-11" db="EMBL/GenBank/DDBJ databases">
        <authorList>
            <person name="Lucero-Rivera Y.E."/>
            <person name="Tovar-Ramirez D."/>
        </authorList>
    </citation>
    <scope>NUCLEOTIDE SEQUENCE [LARGE SCALE GENOMIC DNA]</scope>
    <source>
        <strain evidence="4">Araruama</strain>
    </source>
</reference>
<sequence length="377" mass="41608">MIKKTNNLTLILLTVITINTFVCESFAEKISPGTTSNEVVVTPPTETIRSKVETIVEWYEAVGTVRPKVETRIEAQITAKVIDVKVTSGSKVVKGTTLVILDNRQLKSRLLQARQGLKSAISNKEQAQHAVAAANAAYTQKKLTFERIKKYFESQAATTQDVERAESAFLQAQASLEKSNKALAGAKSGIMRAKEIVKEAEIALGYTIIKAPQNGEIIRRQIELGDLALPGKPLIILQTEGSLRLEAYVREGLIAEVRKQQVLKVNITTLNQTFDAIVEEIVPYADPQTRTFLVKASLPVVEGLYPGMFGKLLIPAGKRDVIMIPIRAIYRIGQLEMVKLFEKNSWKQIFIQTGIKHGNQIEVLSGISGDDLIGIKE</sequence>
<dbReference type="PANTHER" id="PTHR30469">
    <property type="entry name" value="MULTIDRUG RESISTANCE PROTEIN MDTA"/>
    <property type="match status" value="1"/>
</dbReference>
<comment type="caution">
    <text evidence="3">The sequence shown here is derived from an EMBL/GenBank/DDBJ whole genome shotgun (WGS) entry which is preliminary data.</text>
</comment>
<dbReference type="EMBL" id="ATBP01000390">
    <property type="protein sequence ID" value="ETR70659.1"/>
    <property type="molecule type" value="Genomic_DNA"/>
</dbReference>
<dbReference type="NCBIfam" id="TIGR01730">
    <property type="entry name" value="RND_mfp"/>
    <property type="match status" value="1"/>
</dbReference>
<dbReference type="InterPro" id="IPR058792">
    <property type="entry name" value="Beta-barrel_RND_2"/>
</dbReference>
<feature type="domain" description="CusB-like beta-barrel" evidence="2">
    <location>
        <begin position="245"/>
        <end position="312"/>
    </location>
</feature>
<evidence type="ECO:0000313" key="4">
    <source>
        <dbReference type="Proteomes" id="UP000189670"/>
    </source>
</evidence>
<dbReference type="PANTHER" id="PTHR30469:SF38">
    <property type="entry name" value="HLYD FAMILY SECRETION PROTEIN"/>
    <property type="match status" value="1"/>
</dbReference>
<gene>
    <name evidence="3" type="ORF">OMM_03083</name>
</gene>
<dbReference type="Gene3D" id="2.40.30.170">
    <property type="match status" value="1"/>
</dbReference>
<dbReference type="InterPro" id="IPR006143">
    <property type="entry name" value="RND_pump_MFP"/>
</dbReference>
<organism evidence="3 4">
    <name type="scientific">Candidatus Magnetoglobus multicellularis str. Araruama</name>
    <dbReference type="NCBI Taxonomy" id="890399"/>
    <lineage>
        <taxon>Bacteria</taxon>
        <taxon>Pseudomonadati</taxon>
        <taxon>Thermodesulfobacteriota</taxon>
        <taxon>Desulfobacteria</taxon>
        <taxon>Desulfobacterales</taxon>
        <taxon>Desulfobacteraceae</taxon>
        <taxon>Candidatus Magnetoglobus</taxon>
    </lineage>
</organism>
<evidence type="ECO:0000256" key="1">
    <source>
        <dbReference type="ARBA" id="ARBA00009477"/>
    </source>
</evidence>
<dbReference type="Gene3D" id="2.40.50.100">
    <property type="match status" value="1"/>
</dbReference>